<dbReference type="Proteomes" id="UP000271974">
    <property type="component" value="Unassembled WGS sequence"/>
</dbReference>
<sequence>MIVKWIALKSSLRTCIATRGCNGFQFCVERHGLASRDHQNGGTTHASFQESAPADLTFLTYLARGVVLFVPRLHVRVCGPGVEHRLRRKRSRVRILAVAFPIGWPFRQDACQGLEHTHLVLIVSPCCWVDLLIPVFARWNSFVSRCWMNFLPANPSLHPHASSILNALSCPSYAGSSSRWFESDQVRPARPGRDSAAVRSAH</sequence>
<organism evidence="1 2">
    <name type="scientific">Elysia chlorotica</name>
    <name type="common">Eastern emerald elysia</name>
    <name type="synonym">Sea slug</name>
    <dbReference type="NCBI Taxonomy" id="188477"/>
    <lineage>
        <taxon>Eukaryota</taxon>
        <taxon>Metazoa</taxon>
        <taxon>Spiralia</taxon>
        <taxon>Lophotrochozoa</taxon>
        <taxon>Mollusca</taxon>
        <taxon>Gastropoda</taxon>
        <taxon>Heterobranchia</taxon>
        <taxon>Euthyneura</taxon>
        <taxon>Panpulmonata</taxon>
        <taxon>Sacoglossa</taxon>
        <taxon>Placobranchoidea</taxon>
        <taxon>Plakobranchidae</taxon>
        <taxon>Elysia</taxon>
    </lineage>
</organism>
<evidence type="ECO:0000313" key="1">
    <source>
        <dbReference type="EMBL" id="RUS73229.1"/>
    </source>
</evidence>
<comment type="caution">
    <text evidence="1">The sequence shown here is derived from an EMBL/GenBank/DDBJ whole genome shotgun (WGS) entry which is preliminary data.</text>
</comment>
<protein>
    <submittedName>
        <fullName evidence="1">Uncharacterized protein</fullName>
    </submittedName>
</protein>
<reference evidence="1 2" key="1">
    <citation type="submission" date="2019-01" db="EMBL/GenBank/DDBJ databases">
        <title>A draft genome assembly of the solar-powered sea slug Elysia chlorotica.</title>
        <authorList>
            <person name="Cai H."/>
            <person name="Li Q."/>
            <person name="Fang X."/>
            <person name="Li J."/>
            <person name="Curtis N.E."/>
            <person name="Altenburger A."/>
            <person name="Shibata T."/>
            <person name="Feng M."/>
            <person name="Maeda T."/>
            <person name="Schwartz J.A."/>
            <person name="Shigenobu S."/>
            <person name="Lundholm N."/>
            <person name="Nishiyama T."/>
            <person name="Yang H."/>
            <person name="Hasebe M."/>
            <person name="Li S."/>
            <person name="Pierce S.K."/>
            <person name="Wang J."/>
        </authorList>
    </citation>
    <scope>NUCLEOTIDE SEQUENCE [LARGE SCALE GENOMIC DNA]</scope>
    <source>
        <strain evidence="1">EC2010</strain>
        <tissue evidence="1">Whole organism of an adult</tissue>
    </source>
</reference>
<proteinExistence type="predicted"/>
<keyword evidence="2" id="KW-1185">Reference proteome</keyword>
<accession>A0A433SVF8</accession>
<dbReference type="EMBL" id="RQTK01000963">
    <property type="protein sequence ID" value="RUS73229.1"/>
    <property type="molecule type" value="Genomic_DNA"/>
</dbReference>
<dbReference type="AlphaFoldDB" id="A0A433SVF8"/>
<name>A0A433SVF8_ELYCH</name>
<gene>
    <name evidence="1" type="ORF">EGW08_019014</name>
</gene>
<evidence type="ECO:0000313" key="2">
    <source>
        <dbReference type="Proteomes" id="UP000271974"/>
    </source>
</evidence>